<dbReference type="GO" id="GO:0043565">
    <property type="term" value="F:sequence-specific DNA binding"/>
    <property type="evidence" value="ECO:0007669"/>
    <property type="project" value="InterPro"/>
</dbReference>
<dbReference type="SMART" id="SM00401">
    <property type="entry name" value="ZnF_GATA"/>
    <property type="match status" value="1"/>
</dbReference>
<name>A0A6S7H890_PARCT</name>
<dbReference type="Pfam" id="PF00320">
    <property type="entry name" value="GATA"/>
    <property type="match status" value="1"/>
</dbReference>
<dbReference type="GO" id="GO:0008270">
    <property type="term" value="F:zinc ion binding"/>
    <property type="evidence" value="ECO:0007669"/>
    <property type="project" value="InterPro"/>
</dbReference>
<dbReference type="PANTHER" id="PTHR21468:SF1">
    <property type="entry name" value="COILED-COIL DOMAIN-CONTAINING PROTEIN 83"/>
    <property type="match status" value="1"/>
</dbReference>
<dbReference type="GO" id="GO:0006355">
    <property type="term" value="P:regulation of DNA-templated transcription"/>
    <property type="evidence" value="ECO:0007669"/>
    <property type="project" value="InterPro"/>
</dbReference>
<evidence type="ECO:0000313" key="4">
    <source>
        <dbReference type="Proteomes" id="UP001152795"/>
    </source>
</evidence>
<dbReference type="InterPro" id="IPR013088">
    <property type="entry name" value="Znf_NHR/GATA"/>
</dbReference>
<feature type="region of interest" description="Disordered" evidence="2">
    <location>
        <begin position="437"/>
        <end position="512"/>
    </location>
</feature>
<dbReference type="PRINTS" id="PR00619">
    <property type="entry name" value="GATAZNFINGER"/>
</dbReference>
<dbReference type="InterPro" id="IPR000679">
    <property type="entry name" value="Znf_GATA"/>
</dbReference>
<feature type="coiled-coil region" evidence="1">
    <location>
        <begin position="38"/>
        <end position="140"/>
    </location>
</feature>
<organism evidence="3 4">
    <name type="scientific">Paramuricea clavata</name>
    <name type="common">Red gorgonian</name>
    <name type="synonym">Violescent sea-whip</name>
    <dbReference type="NCBI Taxonomy" id="317549"/>
    <lineage>
        <taxon>Eukaryota</taxon>
        <taxon>Metazoa</taxon>
        <taxon>Cnidaria</taxon>
        <taxon>Anthozoa</taxon>
        <taxon>Octocorallia</taxon>
        <taxon>Malacalcyonacea</taxon>
        <taxon>Plexauridae</taxon>
        <taxon>Paramuricea</taxon>
    </lineage>
</organism>
<evidence type="ECO:0000256" key="1">
    <source>
        <dbReference type="SAM" id="Coils"/>
    </source>
</evidence>
<dbReference type="PANTHER" id="PTHR21468">
    <property type="entry name" value="HSD9"/>
    <property type="match status" value="1"/>
</dbReference>
<feature type="region of interest" description="Disordered" evidence="2">
    <location>
        <begin position="543"/>
        <end position="562"/>
    </location>
</feature>
<dbReference type="Gene3D" id="3.30.50.10">
    <property type="entry name" value="Erythroid Transcription Factor GATA-1, subunit A"/>
    <property type="match status" value="1"/>
</dbReference>
<dbReference type="Proteomes" id="UP001152795">
    <property type="component" value="Unassembled WGS sequence"/>
</dbReference>
<sequence length="682" mass="78374">MPPKKKDGGGKKGKKSEKNKGEKQPQLTAREAVLAFQIEVRERDLAKMTEEFRVLKEKNRRLRHRNEQLKKEQQEHIKMLLKQSKESEKEVEQITVVKQEEVEKGLADKIRIMRELIVEQDEIKKQIEELVMQIEETNQTIATRNNYKNEGQVVHGHQISVLRKKLSDMESSFQEVSAHLDRSLKIAKVEIEQQAQSTLTTQKKVASEEAANSINKDDRQEIADHKWLKKEISIHATAFEDMSVIVEALERENLDIMKELFDCKVEDLSLARNFYLTCVNDKDNNSDEEEVYALHGEVSGDEFPPDDKLFENYFNFDDEDYLDSPRLGPMDLQLLAVVGNKMPIHESTSSQLQLISANNEAGGQNLDKTDSENEIWPISENMLRTLAINFYTFEERNMSVATYFTNISNVSDRQKRFFCDLGEENLPVWSKYHFDVSSSQDSNSSVNSSNSSKSDSLDIKPLKPRNANTDPRYLLQTPKKVLKSCSPADQKRITPRKPLKPTKSANKTDPSFRGVTLQMKTNIKRSQNDLETQLVIRSYFTAKKKRSPSNKKVEKPRRPIGGKARLLPTSLEMRFQQTPVSLNYSEELKENFGDLGCKPLRVVKLKKECASCGTLKTPLWRDAEDGTPLCNACGIRYKKYRVRCLRCWYIPRKEEKASSRCTSCGSFFDKIPLKHRGVFGSI</sequence>
<comment type="caution">
    <text evidence="3">The sequence shown here is derived from an EMBL/GenBank/DDBJ whole genome shotgun (WGS) entry which is preliminary data.</text>
</comment>
<feature type="compositionally biased region" description="Basic and acidic residues" evidence="2">
    <location>
        <begin position="1"/>
        <end position="23"/>
    </location>
</feature>
<feature type="region of interest" description="Disordered" evidence="2">
    <location>
        <begin position="1"/>
        <end position="28"/>
    </location>
</feature>
<dbReference type="EMBL" id="CACRXK020003522">
    <property type="protein sequence ID" value="CAB3999130.1"/>
    <property type="molecule type" value="Genomic_DNA"/>
</dbReference>
<dbReference type="InterPro" id="IPR026702">
    <property type="entry name" value="CCDC83"/>
</dbReference>
<dbReference type="SUPFAM" id="SSF57716">
    <property type="entry name" value="Glucocorticoid receptor-like (DNA-binding domain)"/>
    <property type="match status" value="1"/>
</dbReference>
<feature type="compositionally biased region" description="Low complexity" evidence="2">
    <location>
        <begin position="437"/>
        <end position="454"/>
    </location>
</feature>
<proteinExistence type="predicted"/>
<keyword evidence="1" id="KW-0175">Coiled coil</keyword>
<evidence type="ECO:0000256" key="2">
    <source>
        <dbReference type="SAM" id="MobiDB-lite"/>
    </source>
</evidence>
<protein>
    <submittedName>
        <fullName evidence="3">Coiled-coil domain-containing 83-like</fullName>
    </submittedName>
</protein>
<dbReference type="AlphaFoldDB" id="A0A6S7H890"/>
<dbReference type="PROSITE" id="PS50114">
    <property type="entry name" value="GATA_ZN_FINGER_2"/>
    <property type="match status" value="1"/>
</dbReference>
<gene>
    <name evidence="3" type="ORF">PACLA_8A003565</name>
</gene>
<keyword evidence="4" id="KW-1185">Reference proteome</keyword>
<evidence type="ECO:0000313" key="3">
    <source>
        <dbReference type="EMBL" id="CAB3999130.1"/>
    </source>
</evidence>
<accession>A0A6S7H890</accession>
<reference evidence="3" key="1">
    <citation type="submission" date="2020-04" db="EMBL/GenBank/DDBJ databases">
        <authorList>
            <person name="Alioto T."/>
            <person name="Alioto T."/>
            <person name="Gomez Garrido J."/>
        </authorList>
    </citation>
    <scope>NUCLEOTIDE SEQUENCE</scope>
    <source>
        <strain evidence="3">A484AB</strain>
    </source>
</reference>
<dbReference type="CDD" id="cd00202">
    <property type="entry name" value="ZnF_GATA"/>
    <property type="match status" value="1"/>
</dbReference>
<dbReference type="OrthoDB" id="10005859at2759"/>